<organism evidence="1 2">
    <name type="scientific">Acacia crassicarpa</name>
    <name type="common">northern wattle</name>
    <dbReference type="NCBI Taxonomy" id="499986"/>
    <lineage>
        <taxon>Eukaryota</taxon>
        <taxon>Viridiplantae</taxon>
        <taxon>Streptophyta</taxon>
        <taxon>Embryophyta</taxon>
        <taxon>Tracheophyta</taxon>
        <taxon>Spermatophyta</taxon>
        <taxon>Magnoliopsida</taxon>
        <taxon>eudicotyledons</taxon>
        <taxon>Gunneridae</taxon>
        <taxon>Pentapetalae</taxon>
        <taxon>rosids</taxon>
        <taxon>fabids</taxon>
        <taxon>Fabales</taxon>
        <taxon>Fabaceae</taxon>
        <taxon>Caesalpinioideae</taxon>
        <taxon>mimosoid clade</taxon>
        <taxon>Acacieae</taxon>
        <taxon>Acacia</taxon>
    </lineage>
</organism>
<evidence type="ECO:0000313" key="2">
    <source>
        <dbReference type="Proteomes" id="UP001293593"/>
    </source>
</evidence>
<dbReference type="AlphaFoldDB" id="A0AAE1JWL5"/>
<name>A0AAE1JWL5_9FABA</name>
<accession>A0AAE1JWL5</accession>
<sequence>MTLPSIFKLLVANSTPIVDLDSKLNSFLVDLESKLDLPTPESPMRTSLNRLQIFFKIAHKVFVKSIDWWILFKSNCIDCCGAVFIKENDVNGLDDSVDGIGCLEYNLLKRI</sequence>
<keyword evidence="2" id="KW-1185">Reference proteome</keyword>
<evidence type="ECO:0000313" key="1">
    <source>
        <dbReference type="EMBL" id="KAK4276963.1"/>
    </source>
</evidence>
<reference evidence="1" key="1">
    <citation type="submission" date="2023-10" db="EMBL/GenBank/DDBJ databases">
        <title>Chromosome-level genome of the transformable northern wattle, Acacia crassicarpa.</title>
        <authorList>
            <person name="Massaro I."/>
            <person name="Sinha N.R."/>
            <person name="Poethig S."/>
            <person name="Leichty A.R."/>
        </authorList>
    </citation>
    <scope>NUCLEOTIDE SEQUENCE</scope>
    <source>
        <strain evidence="1">Acra3RX</strain>
        <tissue evidence="1">Leaf</tissue>
    </source>
</reference>
<comment type="caution">
    <text evidence="1">The sequence shown here is derived from an EMBL/GenBank/DDBJ whole genome shotgun (WGS) entry which is preliminary data.</text>
</comment>
<gene>
    <name evidence="1" type="ORF">QN277_015046</name>
</gene>
<protein>
    <submittedName>
        <fullName evidence="1">Uncharacterized protein</fullName>
    </submittedName>
</protein>
<proteinExistence type="predicted"/>
<dbReference type="EMBL" id="JAWXYG010000003">
    <property type="protein sequence ID" value="KAK4276963.1"/>
    <property type="molecule type" value="Genomic_DNA"/>
</dbReference>
<dbReference type="Proteomes" id="UP001293593">
    <property type="component" value="Unassembled WGS sequence"/>
</dbReference>